<dbReference type="STRING" id="1336337.A0A3N4K060"/>
<dbReference type="Gene3D" id="1.25.40.20">
    <property type="entry name" value="Ankyrin repeat-containing domain"/>
    <property type="match status" value="1"/>
</dbReference>
<gene>
    <name evidence="4" type="ORF">L873DRAFT_1628581</name>
</gene>
<name>A0A3N4K060_9PEZI</name>
<evidence type="ECO:0000313" key="5">
    <source>
        <dbReference type="Proteomes" id="UP000276215"/>
    </source>
</evidence>
<dbReference type="GO" id="GO:0004842">
    <property type="term" value="F:ubiquitin-protein transferase activity"/>
    <property type="evidence" value="ECO:0007669"/>
    <property type="project" value="TreeGrafter"/>
</dbReference>
<protein>
    <submittedName>
        <fullName evidence="4">Ankyrin</fullName>
    </submittedName>
</protein>
<proteinExistence type="predicted"/>
<feature type="non-terminal residue" evidence="4">
    <location>
        <position position="1"/>
    </location>
</feature>
<keyword evidence="1" id="KW-0677">Repeat</keyword>
<dbReference type="PANTHER" id="PTHR24171:SF8">
    <property type="entry name" value="BRCA1-ASSOCIATED RING DOMAIN PROTEIN 1"/>
    <property type="match status" value="1"/>
</dbReference>
<dbReference type="InterPro" id="IPR036770">
    <property type="entry name" value="Ankyrin_rpt-contain_sf"/>
</dbReference>
<sequence>ALVALSRAGEVEEVQKLLDLGTDVNASAEPLGMTPLQAAAALGHRRVVSRLIEAGADINFTPPGKLGALTVLQEAAAGGHEDLVIDLVEKGAHIN</sequence>
<feature type="repeat" description="ANK" evidence="3">
    <location>
        <begin position="31"/>
        <end position="63"/>
    </location>
</feature>
<dbReference type="PROSITE" id="PS50088">
    <property type="entry name" value="ANK_REPEAT"/>
    <property type="match status" value="2"/>
</dbReference>
<dbReference type="SUPFAM" id="SSF48403">
    <property type="entry name" value="Ankyrin repeat"/>
    <property type="match status" value="1"/>
</dbReference>
<dbReference type="Pfam" id="PF12796">
    <property type="entry name" value="Ank_2"/>
    <property type="match status" value="1"/>
</dbReference>
<dbReference type="InterPro" id="IPR002110">
    <property type="entry name" value="Ankyrin_rpt"/>
</dbReference>
<evidence type="ECO:0000256" key="3">
    <source>
        <dbReference type="PROSITE-ProRule" id="PRU00023"/>
    </source>
</evidence>
<reference evidence="4 5" key="1">
    <citation type="journal article" date="2018" name="Nat. Ecol. Evol.">
        <title>Pezizomycetes genomes reveal the molecular basis of ectomycorrhizal truffle lifestyle.</title>
        <authorList>
            <person name="Murat C."/>
            <person name="Payen T."/>
            <person name="Noel B."/>
            <person name="Kuo A."/>
            <person name="Morin E."/>
            <person name="Chen J."/>
            <person name="Kohler A."/>
            <person name="Krizsan K."/>
            <person name="Balestrini R."/>
            <person name="Da Silva C."/>
            <person name="Montanini B."/>
            <person name="Hainaut M."/>
            <person name="Levati E."/>
            <person name="Barry K.W."/>
            <person name="Belfiori B."/>
            <person name="Cichocki N."/>
            <person name="Clum A."/>
            <person name="Dockter R.B."/>
            <person name="Fauchery L."/>
            <person name="Guy J."/>
            <person name="Iotti M."/>
            <person name="Le Tacon F."/>
            <person name="Lindquist E.A."/>
            <person name="Lipzen A."/>
            <person name="Malagnac F."/>
            <person name="Mello A."/>
            <person name="Molinier V."/>
            <person name="Miyauchi S."/>
            <person name="Poulain J."/>
            <person name="Riccioni C."/>
            <person name="Rubini A."/>
            <person name="Sitrit Y."/>
            <person name="Splivallo R."/>
            <person name="Traeger S."/>
            <person name="Wang M."/>
            <person name="Zifcakova L."/>
            <person name="Wipf D."/>
            <person name="Zambonelli A."/>
            <person name="Paolocci F."/>
            <person name="Nowrousian M."/>
            <person name="Ottonello S."/>
            <person name="Baldrian P."/>
            <person name="Spatafora J.W."/>
            <person name="Henrissat B."/>
            <person name="Nagy L.G."/>
            <person name="Aury J.M."/>
            <person name="Wincker P."/>
            <person name="Grigoriev I.V."/>
            <person name="Bonfante P."/>
            <person name="Martin F.M."/>
        </authorList>
    </citation>
    <scope>NUCLEOTIDE SEQUENCE [LARGE SCALE GENOMIC DNA]</scope>
    <source>
        <strain evidence="4 5">120613-1</strain>
    </source>
</reference>
<organism evidence="4 5">
    <name type="scientific">Choiromyces venosus 120613-1</name>
    <dbReference type="NCBI Taxonomy" id="1336337"/>
    <lineage>
        <taxon>Eukaryota</taxon>
        <taxon>Fungi</taxon>
        <taxon>Dikarya</taxon>
        <taxon>Ascomycota</taxon>
        <taxon>Pezizomycotina</taxon>
        <taxon>Pezizomycetes</taxon>
        <taxon>Pezizales</taxon>
        <taxon>Tuberaceae</taxon>
        <taxon>Choiromyces</taxon>
    </lineage>
</organism>
<feature type="non-terminal residue" evidence="4">
    <location>
        <position position="95"/>
    </location>
</feature>
<keyword evidence="2 3" id="KW-0040">ANK repeat</keyword>
<dbReference type="OrthoDB" id="539213at2759"/>
<dbReference type="AlphaFoldDB" id="A0A3N4K060"/>
<dbReference type="PANTHER" id="PTHR24171">
    <property type="entry name" value="ANKYRIN REPEAT DOMAIN-CONTAINING PROTEIN 39-RELATED"/>
    <property type="match status" value="1"/>
</dbReference>
<evidence type="ECO:0000256" key="1">
    <source>
        <dbReference type="ARBA" id="ARBA00022737"/>
    </source>
</evidence>
<accession>A0A3N4K060</accession>
<evidence type="ECO:0000313" key="4">
    <source>
        <dbReference type="EMBL" id="RPA99304.1"/>
    </source>
</evidence>
<evidence type="ECO:0000256" key="2">
    <source>
        <dbReference type="ARBA" id="ARBA00023043"/>
    </source>
</evidence>
<dbReference type="SMART" id="SM00248">
    <property type="entry name" value="ANK"/>
    <property type="match status" value="2"/>
</dbReference>
<feature type="repeat" description="ANK" evidence="3">
    <location>
        <begin position="67"/>
        <end position="95"/>
    </location>
</feature>
<dbReference type="Proteomes" id="UP000276215">
    <property type="component" value="Unassembled WGS sequence"/>
</dbReference>
<dbReference type="EMBL" id="ML120388">
    <property type="protein sequence ID" value="RPA99304.1"/>
    <property type="molecule type" value="Genomic_DNA"/>
</dbReference>
<dbReference type="PROSITE" id="PS50297">
    <property type="entry name" value="ANK_REP_REGION"/>
    <property type="match status" value="2"/>
</dbReference>
<keyword evidence="5" id="KW-1185">Reference proteome</keyword>
<dbReference type="GO" id="GO:0085020">
    <property type="term" value="P:protein K6-linked ubiquitination"/>
    <property type="evidence" value="ECO:0007669"/>
    <property type="project" value="TreeGrafter"/>
</dbReference>